<evidence type="ECO:0000313" key="2">
    <source>
        <dbReference type="Proteomes" id="UP000664521"/>
    </source>
</evidence>
<comment type="caution">
    <text evidence="1">The sequence shown here is derived from an EMBL/GenBank/DDBJ whole genome shotgun (WGS) entry which is preliminary data.</text>
</comment>
<keyword evidence="2" id="KW-1185">Reference proteome</keyword>
<organism evidence="1 2">
    <name type="scientific">Heterodermia speciosa</name>
    <dbReference type="NCBI Taxonomy" id="116794"/>
    <lineage>
        <taxon>Eukaryota</taxon>
        <taxon>Fungi</taxon>
        <taxon>Dikarya</taxon>
        <taxon>Ascomycota</taxon>
        <taxon>Pezizomycotina</taxon>
        <taxon>Lecanoromycetes</taxon>
        <taxon>OSLEUM clade</taxon>
        <taxon>Lecanoromycetidae</taxon>
        <taxon>Caliciales</taxon>
        <taxon>Physciaceae</taxon>
        <taxon>Heterodermia</taxon>
    </lineage>
</organism>
<accession>A0A8H3FGA4</accession>
<dbReference type="Proteomes" id="UP000664521">
    <property type="component" value="Unassembled WGS sequence"/>
</dbReference>
<reference evidence="1" key="1">
    <citation type="submission" date="2021-03" db="EMBL/GenBank/DDBJ databases">
        <authorList>
            <person name="Tagirdzhanova G."/>
        </authorList>
    </citation>
    <scope>NUCLEOTIDE SEQUENCE</scope>
</reference>
<dbReference type="AlphaFoldDB" id="A0A8H3FGA4"/>
<sequence length="268" mass="30825">MSRYISNAWFRAIHNKTSHHIALLDQPPKHKPSNYKENLPVFYEDYEISFYYSLLRFLLYKFKEVWETPPSAKSEQQIFPGQSQSERRVLTSLWALVECIDALEDEEEDIEPKFAHLGADESWLETLREFWTRDTDIYAHEKRDLFTPVWSFVARRQFPEPPIKFKLAAAVAAVQDSNCILGTKRTERRSRVISDEVGDDPFESISTRLRDMQLEVSEVIKAVKETCEVGLGSTPVSSPASGPGSSPGYTTLRDSIHQCDCEVPIFKL</sequence>
<protein>
    <submittedName>
        <fullName evidence="1">Uncharacterized protein</fullName>
    </submittedName>
</protein>
<name>A0A8H3FGA4_9LECA</name>
<proteinExistence type="predicted"/>
<gene>
    <name evidence="1" type="ORF">HETSPECPRED_005658</name>
</gene>
<dbReference type="EMBL" id="CAJPDS010000036">
    <property type="protein sequence ID" value="CAF9924687.1"/>
    <property type="molecule type" value="Genomic_DNA"/>
</dbReference>
<evidence type="ECO:0000313" key="1">
    <source>
        <dbReference type="EMBL" id="CAF9924687.1"/>
    </source>
</evidence>